<dbReference type="Proteomes" id="UP001234297">
    <property type="component" value="Chromosome 5"/>
</dbReference>
<accession>A0ACC2M170</accession>
<name>A0ACC2M170_PERAE</name>
<evidence type="ECO:0000313" key="2">
    <source>
        <dbReference type="Proteomes" id="UP001234297"/>
    </source>
</evidence>
<protein>
    <submittedName>
        <fullName evidence="1">Uncharacterized protein</fullName>
    </submittedName>
</protein>
<evidence type="ECO:0000313" key="1">
    <source>
        <dbReference type="EMBL" id="KAJ8639400.1"/>
    </source>
</evidence>
<keyword evidence="2" id="KW-1185">Reference proteome</keyword>
<comment type="caution">
    <text evidence="1">The sequence shown here is derived from an EMBL/GenBank/DDBJ whole genome shotgun (WGS) entry which is preliminary data.</text>
</comment>
<dbReference type="EMBL" id="CM056813">
    <property type="protein sequence ID" value="KAJ8639400.1"/>
    <property type="molecule type" value="Genomic_DNA"/>
</dbReference>
<gene>
    <name evidence="1" type="ORF">MRB53_016094</name>
</gene>
<proteinExistence type="predicted"/>
<organism evidence="1 2">
    <name type="scientific">Persea americana</name>
    <name type="common">Avocado</name>
    <dbReference type="NCBI Taxonomy" id="3435"/>
    <lineage>
        <taxon>Eukaryota</taxon>
        <taxon>Viridiplantae</taxon>
        <taxon>Streptophyta</taxon>
        <taxon>Embryophyta</taxon>
        <taxon>Tracheophyta</taxon>
        <taxon>Spermatophyta</taxon>
        <taxon>Magnoliopsida</taxon>
        <taxon>Magnoliidae</taxon>
        <taxon>Laurales</taxon>
        <taxon>Lauraceae</taxon>
        <taxon>Persea</taxon>
    </lineage>
</organism>
<reference evidence="1 2" key="1">
    <citation type="journal article" date="2022" name="Hortic Res">
        <title>A haplotype resolved chromosomal level avocado genome allows analysis of novel avocado genes.</title>
        <authorList>
            <person name="Nath O."/>
            <person name="Fletcher S.J."/>
            <person name="Hayward A."/>
            <person name="Shaw L.M."/>
            <person name="Masouleh A.K."/>
            <person name="Furtado A."/>
            <person name="Henry R.J."/>
            <person name="Mitter N."/>
        </authorList>
    </citation>
    <scope>NUCLEOTIDE SEQUENCE [LARGE SCALE GENOMIC DNA]</scope>
    <source>
        <strain evidence="2">cv. Hass</strain>
    </source>
</reference>
<sequence length="310" mass="35285">MNYKLSVELRVGSADPFRCRRAEEKKQKTIKFPAETSTEFHSTFYWYWTPKTAFLFIVREQEKSRNHSKLQQNSMAAKQMSLTLLVDKERNRVIYAESGKDFVETLFSFLTLPLGTVIKLSGKQSNMGSLTMLYKSLEDLDLEFLNTKACKDMLLHPKSPAEELYKYLPLIVNIGATYRTKYYVCSCSLDWCVGTHRLVSTVKDAPCHCGKKMDWRVPEEKGELNVDGGDGVFIKGKMRFMIRDDLQISAVSSMKSFALLKKFGVSDTSVLEEMNVNVGEEEVCSCSCPFSNISTCLFQANHVDLNNVRG</sequence>